<dbReference type="Pfam" id="PF00593">
    <property type="entry name" value="TonB_dep_Rec_b-barrel"/>
    <property type="match status" value="1"/>
</dbReference>
<evidence type="ECO:0000313" key="12">
    <source>
        <dbReference type="EMBL" id="WOE74625.1"/>
    </source>
</evidence>
<dbReference type="PANTHER" id="PTHR30069:SF37">
    <property type="entry name" value="FERRIC VIBRIOBACTIN RECEPTOR VIUA"/>
    <property type="match status" value="1"/>
</dbReference>
<dbReference type="PROSITE" id="PS52016">
    <property type="entry name" value="TONB_DEPENDENT_REC_3"/>
    <property type="match status" value="1"/>
</dbReference>
<dbReference type="InterPro" id="IPR012910">
    <property type="entry name" value="Plug_dom"/>
</dbReference>
<evidence type="ECO:0000256" key="4">
    <source>
        <dbReference type="ARBA" id="ARBA00022692"/>
    </source>
</evidence>
<evidence type="ECO:0000256" key="2">
    <source>
        <dbReference type="ARBA" id="ARBA00022448"/>
    </source>
</evidence>
<dbReference type="RefSeq" id="WP_317080883.1">
    <property type="nucleotide sequence ID" value="NZ_CP136594.1"/>
</dbReference>
<comment type="similarity">
    <text evidence="8 9">Belongs to the TonB-dependent receptor family.</text>
</comment>
<sequence length="705" mass="75968">MPAAAIAQDQPDPCLLIDCTPDDGSEPSVEIDDPAATRENITVLGAPLDDPLGNKAYAVSEIGPRELANEASGRIENALRNVPGLQQFRRSDSRSANPTSQGVTLRGLGGNAASRALLTLDGVPQADPFGGWVSFPGYDALAIENVRVRRGGGTGSDGAGALAGTIDLSSFGVAGQSRYSGNVRYGSRDSLEANIAAEQKLGSGGLTFSAQYARGDGFIPVIEEQRGSVDRPAEYQQYGFGARFVAPLSDDTEIQANIRAYSDERERGFAFSDNRNDGADASVRLVSRGRWQWEALAYLQLREFQTSFGAVTADRNSVRQVLDQFNVPSTGLGAKFEIRPPVGDNAELRIGGDWRRTIGETNERFFFQNAAPLRGRNAGGRTDTLGGYVEASWQVTPTFLLTGGGRLDYWSIANGFRREFELAPDIAGQIRSDDSFADRDGFEGTGRIGFAYDAASLLTLRGAAYLGWRLPTLNELYRPFRVGADATAANELLEPERLRGVELGLDWEIYTLRFSGTVFYNQLDNAIANVTLDSGPGLFPGVGFVSGAGVFRQRQNLDAVDALGVEIDAAIDIGAFSLSAGYAYVDSEVAGNAGAQTAIDGLRPAQVPQHFANASLDWQPRRNDVSAGVTLRYIGSQFEDDGNTRLLDDAFTLDARANYRLSEKLMLEGWVENLFDAEVQAGISGAGVVERARPQTFWLGLNVRL</sequence>
<evidence type="ECO:0000256" key="3">
    <source>
        <dbReference type="ARBA" id="ARBA00022452"/>
    </source>
</evidence>
<keyword evidence="7 8" id="KW-0998">Cell outer membrane</keyword>
<dbReference type="Pfam" id="PF07715">
    <property type="entry name" value="Plug"/>
    <property type="match status" value="1"/>
</dbReference>
<dbReference type="InterPro" id="IPR036942">
    <property type="entry name" value="Beta-barrel_TonB_sf"/>
</dbReference>
<dbReference type="InterPro" id="IPR039426">
    <property type="entry name" value="TonB-dep_rcpt-like"/>
</dbReference>
<dbReference type="KEGG" id="acoa:RB602_12330"/>
<evidence type="ECO:0000259" key="10">
    <source>
        <dbReference type="Pfam" id="PF00593"/>
    </source>
</evidence>
<dbReference type="InterPro" id="IPR000531">
    <property type="entry name" value="Beta-barrel_TonB"/>
</dbReference>
<dbReference type="EMBL" id="CP136594">
    <property type="protein sequence ID" value="WOE74625.1"/>
    <property type="molecule type" value="Genomic_DNA"/>
</dbReference>
<accession>A0AA97I0W3</accession>
<dbReference type="Proteomes" id="UP001302429">
    <property type="component" value="Chromosome"/>
</dbReference>
<gene>
    <name evidence="12" type="ORF">RB602_12330</name>
</gene>
<keyword evidence="12" id="KW-0675">Receptor</keyword>
<keyword evidence="5 9" id="KW-0798">TonB box</keyword>
<dbReference type="GO" id="GO:0015344">
    <property type="term" value="F:siderophore uptake transmembrane transporter activity"/>
    <property type="evidence" value="ECO:0007669"/>
    <property type="project" value="TreeGrafter"/>
</dbReference>
<dbReference type="Gene3D" id="2.40.170.20">
    <property type="entry name" value="TonB-dependent receptor, beta-barrel domain"/>
    <property type="match status" value="1"/>
</dbReference>
<protein>
    <submittedName>
        <fullName evidence="12">TonB-dependent receptor</fullName>
    </submittedName>
</protein>
<keyword evidence="6 8" id="KW-0472">Membrane</keyword>
<dbReference type="Gene3D" id="2.170.130.10">
    <property type="entry name" value="TonB-dependent receptor, plug domain"/>
    <property type="match status" value="1"/>
</dbReference>
<dbReference type="PANTHER" id="PTHR30069">
    <property type="entry name" value="TONB-DEPENDENT OUTER MEMBRANE RECEPTOR"/>
    <property type="match status" value="1"/>
</dbReference>
<feature type="domain" description="TonB-dependent receptor plug" evidence="11">
    <location>
        <begin position="56"/>
        <end position="165"/>
    </location>
</feature>
<feature type="domain" description="TonB-dependent receptor-like beta-barrel" evidence="10">
    <location>
        <begin position="229"/>
        <end position="674"/>
    </location>
</feature>
<name>A0AA97I0W3_9SPHN</name>
<organism evidence="12 13">
    <name type="scientific">Alterisphingorhabdus coralli</name>
    <dbReference type="NCBI Taxonomy" id="3071408"/>
    <lineage>
        <taxon>Bacteria</taxon>
        <taxon>Pseudomonadati</taxon>
        <taxon>Pseudomonadota</taxon>
        <taxon>Alphaproteobacteria</taxon>
        <taxon>Sphingomonadales</taxon>
        <taxon>Sphingomonadaceae</taxon>
        <taxon>Alterisphingorhabdus (ex Yan et al. 2024)</taxon>
    </lineage>
</organism>
<keyword evidence="3 8" id="KW-1134">Transmembrane beta strand</keyword>
<evidence type="ECO:0000256" key="1">
    <source>
        <dbReference type="ARBA" id="ARBA00004571"/>
    </source>
</evidence>
<dbReference type="GO" id="GO:0044718">
    <property type="term" value="P:siderophore transmembrane transport"/>
    <property type="evidence" value="ECO:0007669"/>
    <property type="project" value="TreeGrafter"/>
</dbReference>
<evidence type="ECO:0000256" key="7">
    <source>
        <dbReference type="ARBA" id="ARBA00023237"/>
    </source>
</evidence>
<dbReference type="GO" id="GO:0009279">
    <property type="term" value="C:cell outer membrane"/>
    <property type="evidence" value="ECO:0007669"/>
    <property type="project" value="UniProtKB-SubCell"/>
</dbReference>
<keyword evidence="4 8" id="KW-0812">Transmembrane</keyword>
<dbReference type="SUPFAM" id="SSF56935">
    <property type="entry name" value="Porins"/>
    <property type="match status" value="1"/>
</dbReference>
<keyword evidence="2 8" id="KW-0813">Transport</keyword>
<evidence type="ECO:0000256" key="9">
    <source>
        <dbReference type="RuleBase" id="RU003357"/>
    </source>
</evidence>
<dbReference type="InterPro" id="IPR037066">
    <property type="entry name" value="Plug_dom_sf"/>
</dbReference>
<proteinExistence type="inferred from homology"/>
<keyword evidence="13" id="KW-1185">Reference proteome</keyword>
<evidence type="ECO:0000259" key="11">
    <source>
        <dbReference type="Pfam" id="PF07715"/>
    </source>
</evidence>
<evidence type="ECO:0000256" key="6">
    <source>
        <dbReference type="ARBA" id="ARBA00023136"/>
    </source>
</evidence>
<evidence type="ECO:0000256" key="5">
    <source>
        <dbReference type="ARBA" id="ARBA00023077"/>
    </source>
</evidence>
<evidence type="ECO:0000313" key="13">
    <source>
        <dbReference type="Proteomes" id="UP001302429"/>
    </source>
</evidence>
<dbReference type="AlphaFoldDB" id="A0AA97I0W3"/>
<reference evidence="12 13" key="1">
    <citation type="submission" date="2023-10" db="EMBL/GenBank/DDBJ databases">
        <title>Complete genome sequence of a Sphingomonadaceae bacterium.</title>
        <authorList>
            <person name="Yan C."/>
        </authorList>
    </citation>
    <scope>NUCLEOTIDE SEQUENCE [LARGE SCALE GENOMIC DNA]</scope>
    <source>
        <strain evidence="12 13">SCSIO 66989</strain>
    </source>
</reference>
<comment type="subcellular location">
    <subcellularLocation>
        <location evidence="1 8">Cell outer membrane</location>
        <topology evidence="1 8">Multi-pass membrane protein</topology>
    </subcellularLocation>
</comment>
<evidence type="ECO:0000256" key="8">
    <source>
        <dbReference type="PROSITE-ProRule" id="PRU01360"/>
    </source>
</evidence>